<comment type="caution">
    <text evidence="2">The sequence shown here is derived from an EMBL/GenBank/DDBJ whole genome shotgun (WGS) entry which is preliminary data.</text>
</comment>
<dbReference type="Proteomes" id="UP000245119">
    <property type="component" value="Linkage Group LG1"/>
</dbReference>
<proteinExistence type="predicted"/>
<keyword evidence="3" id="KW-1185">Reference proteome</keyword>
<accession>A0A2T7PVJ9</accession>
<protein>
    <submittedName>
        <fullName evidence="2">Uncharacterized protein</fullName>
    </submittedName>
</protein>
<evidence type="ECO:0000256" key="1">
    <source>
        <dbReference type="SAM" id="Phobius"/>
    </source>
</evidence>
<organism evidence="2 3">
    <name type="scientific">Pomacea canaliculata</name>
    <name type="common">Golden apple snail</name>
    <dbReference type="NCBI Taxonomy" id="400727"/>
    <lineage>
        <taxon>Eukaryota</taxon>
        <taxon>Metazoa</taxon>
        <taxon>Spiralia</taxon>
        <taxon>Lophotrochozoa</taxon>
        <taxon>Mollusca</taxon>
        <taxon>Gastropoda</taxon>
        <taxon>Caenogastropoda</taxon>
        <taxon>Architaenioglossa</taxon>
        <taxon>Ampullarioidea</taxon>
        <taxon>Ampullariidae</taxon>
        <taxon>Pomacea</taxon>
    </lineage>
</organism>
<keyword evidence="1" id="KW-0472">Membrane</keyword>
<feature type="transmembrane region" description="Helical" evidence="1">
    <location>
        <begin position="15"/>
        <end position="37"/>
    </location>
</feature>
<feature type="transmembrane region" description="Helical" evidence="1">
    <location>
        <begin position="43"/>
        <end position="65"/>
    </location>
</feature>
<dbReference type="AlphaFoldDB" id="A0A2T7PVJ9"/>
<sequence length="101" mass="11666">MNEASRDIVGLLDPVPLFLFVYPVIVYPVIVYLYPVIVYLYPVIVYLYPVIVYLYPVIVYPVFVYPYPAQRSSQRVDNIAAYCRDEVMMRTRSHNIPGVGG</sequence>
<evidence type="ECO:0000313" key="2">
    <source>
        <dbReference type="EMBL" id="PVD37455.1"/>
    </source>
</evidence>
<reference evidence="2 3" key="1">
    <citation type="submission" date="2018-04" db="EMBL/GenBank/DDBJ databases">
        <title>The genome of golden apple snail Pomacea canaliculata provides insight into stress tolerance and invasive adaptation.</title>
        <authorList>
            <person name="Liu C."/>
            <person name="Liu B."/>
            <person name="Ren Y."/>
            <person name="Zhang Y."/>
            <person name="Wang H."/>
            <person name="Li S."/>
            <person name="Jiang F."/>
            <person name="Yin L."/>
            <person name="Zhang G."/>
            <person name="Qian W."/>
            <person name="Fan W."/>
        </authorList>
    </citation>
    <scope>NUCLEOTIDE SEQUENCE [LARGE SCALE GENOMIC DNA]</scope>
    <source>
        <strain evidence="2">SZHN2017</strain>
        <tissue evidence="2">Muscle</tissue>
    </source>
</reference>
<evidence type="ECO:0000313" key="3">
    <source>
        <dbReference type="Proteomes" id="UP000245119"/>
    </source>
</evidence>
<gene>
    <name evidence="2" type="ORF">C0Q70_00045</name>
</gene>
<keyword evidence="1" id="KW-0812">Transmembrane</keyword>
<name>A0A2T7PVJ9_POMCA</name>
<dbReference type="EMBL" id="PZQS01000001">
    <property type="protein sequence ID" value="PVD37455.1"/>
    <property type="molecule type" value="Genomic_DNA"/>
</dbReference>
<keyword evidence="1" id="KW-1133">Transmembrane helix</keyword>